<dbReference type="PANTHER" id="PTHR23517">
    <property type="entry name" value="RESISTANCE PROTEIN MDTM, PUTATIVE-RELATED-RELATED"/>
    <property type="match status" value="1"/>
</dbReference>
<dbReference type="PROSITE" id="PS50850">
    <property type="entry name" value="MFS"/>
    <property type="match status" value="1"/>
</dbReference>
<dbReference type="Gene3D" id="1.20.1250.20">
    <property type="entry name" value="MFS general substrate transporter like domains"/>
    <property type="match status" value="1"/>
</dbReference>
<evidence type="ECO:0000256" key="5">
    <source>
        <dbReference type="ARBA" id="ARBA00022989"/>
    </source>
</evidence>
<keyword evidence="5 7" id="KW-1133">Transmembrane helix</keyword>
<dbReference type="Pfam" id="PF07690">
    <property type="entry name" value="MFS_1"/>
    <property type="match status" value="1"/>
</dbReference>
<dbReference type="InterPro" id="IPR036259">
    <property type="entry name" value="MFS_trans_sf"/>
</dbReference>
<reference evidence="9" key="1">
    <citation type="submission" date="2022-07" db="EMBL/GenBank/DDBJ databases">
        <title>Complete Genome Sequence of the Radioresistant Bacterium Deinococcus aetherius ST0316, Isolated from the Air Dust collected in Lower Stratosphere above Japan.</title>
        <authorList>
            <person name="Satoh K."/>
            <person name="Hagiwara K."/>
            <person name="Katsumata K."/>
            <person name="Kubo A."/>
            <person name="Yokobori S."/>
            <person name="Yamagishi A."/>
            <person name="Oono Y."/>
            <person name="Narumi I."/>
        </authorList>
    </citation>
    <scope>NUCLEOTIDE SEQUENCE</scope>
    <source>
        <strain evidence="9">ST0316</strain>
        <plasmid evidence="9">pDAETH-1</plasmid>
    </source>
</reference>
<keyword evidence="9" id="KW-0614">Plasmid</keyword>
<evidence type="ECO:0000313" key="9">
    <source>
        <dbReference type="EMBL" id="BDP43445.1"/>
    </source>
</evidence>
<keyword evidence="4 7" id="KW-0812">Transmembrane</keyword>
<evidence type="ECO:0000313" key="10">
    <source>
        <dbReference type="Proteomes" id="UP001064971"/>
    </source>
</evidence>
<dbReference type="Proteomes" id="UP001064971">
    <property type="component" value="Plasmid pDAETH-1"/>
</dbReference>
<keyword evidence="3" id="KW-1003">Cell membrane</keyword>
<feature type="transmembrane region" description="Helical" evidence="7">
    <location>
        <begin position="33"/>
        <end position="54"/>
    </location>
</feature>
<dbReference type="InterPro" id="IPR050171">
    <property type="entry name" value="MFS_Transporters"/>
</dbReference>
<accession>A0ABN6RJA7</accession>
<evidence type="ECO:0000259" key="8">
    <source>
        <dbReference type="PROSITE" id="PS50850"/>
    </source>
</evidence>
<feature type="transmembrane region" description="Helical" evidence="7">
    <location>
        <begin position="237"/>
        <end position="254"/>
    </location>
</feature>
<keyword evidence="2" id="KW-0813">Transport</keyword>
<dbReference type="PANTHER" id="PTHR23517:SF3">
    <property type="entry name" value="INTEGRAL MEMBRANE TRANSPORT PROTEIN"/>
    <property type="match status" value="1"/>
</dbReference>
<evidence type="ECO:0000256" key="3">
    <source>
        <dbReference type="ARBA" id="ARBA00022475"/>
    </source>
</evidence>
<name>A0ABN6RJA7_9DEIO</name>
<dbReference type="RefSeq" id="WP_264777926.1">
    <property type="nucleotide sequence ID" value="NZ_AP026561.1"/>
</dbReference>
<protein>
    <submittedName>
        <fullName evidence="9">MFS transporter</fullName>
    </submittedName>
</protein>
<proteinExistence type="predicted"/>
<feature type="domain" description="Major facilitator superfamily (MFS) profile" evidence="8">
    <location>
        <begin position="16"/>
        <end position="429"/>
    </location>
</feature>
<dbReference type="EMBL" id="AP026561">
    <property type="protein sequence ID" value="BDP43445.1"/>
    <property type="molecule type" value="Genomic_DNA"/>
</dbReference>
<feature type="transmembrane region" description="Helical" evidence="7">
    <location>
        <begin position="102"/>
        <end position="130"/>
    </location>
</feature>
<geneLocation type="plasmid" evidence="9 10">
    <name>pDAETH-1</name>
</geneLocation>
<evidence type="ECO:0000256" key="1">
    <source>
        <dbReference type="ARBA" id="ARBA00004651"/>
    </source>
</evidence>
<sequence length="439" mass="46101">MTHLRPTLPVLSGKMRGVLASLRQLHPNVRVRLVTTFLGKVTGTTVLPFLGLLFAREHGAAVAGLMLGAGYVLQFLVGLYGGALSDTRGRKRIMVWGEGAKVAAFVVMLLAALGGAGSGWIFAATLVLALGNGLSSPAGEAMLVDVSTPESRAFMYAVNYWGNNLGYLLGVPLGGLLFRDHLPVLLGLLVLVSGVILWATATRIQESWRPTPGARPGGAPGLGQLLNSYRLVARDRAFLVLTLGGVLVLTIEFARTTFLAVRLDQDLVNAVVNVPGLGPLAFDGARALSLLTVVNTLLIVLGTAPVARFLTGRDPRRWMVVGFGLFGLGYASAMLLSAPLALTLAALVFSVGELLYVPTRQAVVADMVPAERRGAYMAVNGLVFQLGKWLAALGLVVWPLLGSVGMAALLLGLAVSGSVLGWQATRRLPGTGRVERAAS</sequence>
<feature type="transmembrane region" description="Helical" evidence="7">
    <location>
        <begin position="287"/>
        <end position="306"/>
    </location>
</feature>
<gene>
    <name evidence="9" type="ORF">DAETH_34140</name>
</gene>
<evidence type="ECO:0000256" key="7">
    <source>
        <dbReference type="SAM" id="Phobius"/>
    </source>
</evidence>
<comment type="subcellular location">
    <subcellularLocation>
        <location evidence="1">Cell membrane</location>
        <topology evidence="1">Multi-pass membrane protein</topology>
    </subcellularLocation>
</comment>
<dbReference type="InterPro" id="IPR020846">
    <property type="entry name" value="MFS_dom"/>
</dbReference>
<dbReference type="InterPro" id="IPR011701">
    <property type="entry name" value="MFS"/>
</dbReference>
<keyword evidence="6 7" id="KW-0472">Membrane</keyword>
<organism evidence="9 10">
    <name type="scientific">Deinococcus aetherius</name>
    <dbReference type="NCBI Taxonomy" id="200252"/>
    <lineage>
        <taxon>Bacteria</taxon>
        <taxon>Thermotogati</taxon>
        <taxon>Deinococcota</taxon>
        <taxon>Deinococci</taxon>
        <taxon>Deinococcales</taxon>
        <taxon>Deinococcaceae</taxon>
        <taxon>Deinococcus</taxon>
    </lineage>
</organism>
<keyword evidence="10" id="KW-1185">Reference proteome</keyword>
<evidence type="ECO:0000256" key="6">
    <source>
        <dbReference type="ARBA" id="ARBA00023136"/>
    </source>
</evidence>
<dbReference type="SUPFAM" id="SSF103473">
    <property type="entry name" value="MFS general substrate transporter"/>
    <property type="match status" value="1"/>
</dbReference>
<feature type="transmembrane region" description="Helical" evidence="7">
    <location>
        <begin position="60"/>
        <end position="81"/>
    </location>
</feature>
<feature type="transmembrane region" description="Helical" evidence="7">
    <location>
        <begin position="182"/>
        <end position="201"/>
    </location>
</feature>
<evidence type="ECO:0000256" key="4">
    <source>
        <dbReference type="ARBA" id="ARBA00022692"/>
    </source>
</evidence>
<evidence type="ECO:0000256" key="2">
    <source>
        <dbReference type="ARBA" id="ARBA00022448"/>
    </source>
</evidence>
<feature type="transmembrane region" description="Helical" evidence="7">
    <location>
        <begin position="318"/>
        <end position="335"/>
    </location>
</feature>
<feature type="transmembrane region" description="Helical" evidence="7">
    <location>
        <begin position="404"/>
        <end position="422"/>
    </location>
</feature>